<feature type="region of interest" description="Disordered" evidence="2">
    <location>
        <begin position="103"/>
        <end position="191"/>
    </location>
</feature>
<dbReference type="GO" id="GO:0045271">
    <property type="term" value="C:respiratory chain complex I"/>
    <property type="evidence" value="ECO:0007669"/>
    <property type="project" value="InterPro"/>
</dbReference>
<dbReference type="PANTHER" id="PTHR32470">
    <property type="entry name" value="ADH DEHYDROGENASE [UBIQUINONE] 1 ALPHA SUBCOMPLEX ASSEMBLY FACTOR 2"/>
    <property type="match status" value="1"/>
</dbReference>
<dbReference type="AlphaFoldDB" id="A0A510NVN7"/>
<accession>A0A510NVN7</accession>
<name>A0A510NVN7_TALPI</name>
<dbReference type="InterPro" id="IPR007763">
    <property type="entry name" value="NDUFA12"/>
</dbReference>
<comment type="similarity">
    <text evidence="1">Belongs to the complex I NDUFA12 subunit family.</text>
</comment>
<evidence type="ECO:0000256" key="1">
    <source>
        <dbReference type="ARBA" id="ARBA00007355"/>
    </source>
</evidence>
<feature type="compositionally biased region" description="Basic and acidic residues" evidence="2">
    <location>
        <begin position="123"/>
        <end position="135"/>
    </location>
</feature>
<keyword evidence="4" id="KW-1185">Reference proteome</keyword>
<dbReference type="GO" id="GO:0005739">
    <property type="term" value="C:mitochondrion"/>
    <property type="evidence" value="ECO:0007669"/>
    <property type="project" value="TreeGrafter"/>
</dbReference>
<evidence type="ECO:0000313" key="3">
    <source>
        <dbReference type="EMBL" id="GAM36308.1"/>
    </source>
</evidence>
<evidence type="ECO:0000313" key="4">
    <source>
        <dbReference type="Proteomes" id="UP000053095"/>
    </source>
</evidence>
<dbReference type="GO" id="GO:0032981">
    <property type="term" value="P:mitochondrial respiratory chain complex I assembly"/>
    <property type="evidence" value="ECO:0007669"/>
    <property type="project" value="TreeGrafter"/>
</dbReference>
<dbReference type="EMBL" id="DF933814">
    <property type="protein sequence ID" value="GAM36308.1"/>
    <property type="molecule type" value="Genomic_DNA"/>
</dbReference>
<dbReference type="Pfam" id="PF05071">
    <property type="entry name" value="NDUFA12"/>
    <property type="match status" value="1"/>
</dbReference>
<organism evidence="3 4">
    <name type="scientific">Talaromyces pinophilus</name>
    <name type="common">Penicillium pinophilum</name>
    <dbReference type="NCBI Taxonomy" id="128442"/>
    <lineage>
        <taxon>Eukaryota</taxon>
        <taxon>Fungi</taxon>
        <taxon>Dikarya</taxon>
        <taxon>Ascomycota</taxon>
        <taxon>Pezizomycotina</taxon>
        <taxon>Eurotiomycetes</taxon>
        <taxon>Eurotiomycetidae</taxon>
        <taxon>Eurotiales</taxon>
        <taxon>Trichocomaceae</taxon>
        <taxon>Talaromyces</taxon>
        <taxon>Talaromyces sect. Talaromyces</taxon>
    </lineage>
</organism>
<evidence type="ECO:0000256" key="2">
    <source>
        <dbReference type="SAM" id="MobiDB-lite"/>
    </source>
</evidence>
<reference evidence="4" key="1">
    <citation type="journal article" date="2015" name="Genome Announc.">
        <title>Draft genome sequence of Talaromyces cellulolyticus strain Y-94, a source of lignocellulosic biomass-degrading enzymes.</title>
        <authorList>
            <person name="Fujii T."/>
            <person name="Koike H."/>
            <person name="Sawayama S."/>
            <person name="Yano S."/>
            <person name="Inoue H."/>
        </authorList>
    </citation>
    <scope>NUCLEOTIDE SEQUENCE [LARGE SCALE GENOMIC DNA]</scope>
    <source>
        <strain evidence="4">Y-94</strain>
    </source>
</reference>
<dbReference type="InterPro" id="IPR052618">
    <property type="entry name" value="ComplexI_NDUFA12"/>
</dbReference>
<dbReference type="Proteomes" id="UP000053095">
    <property type="component" value="Unassembled WGS sequence"/>
</dbReference>
<dbReference type="PANTHER" id="PTHR32470:SF2">
    <property type="entry name" value="NADH DEHYDROGENASE [UBIQUINONE] 1 ALPHA SUBCOMPLEX ASSEMBLY FACTOR 2"/>
    <property type="match status" value="1"/>
</dbReference>
<protein>
    <submittedName>
        <fullName evidence="3">Uncharacterized protein</fullName>
    </submittedName>
</protein>
<sequence length="191" mass="22099">MVNSLWFKWKALKLPWRRSWVVGQDLSGNTFWEFRDALNANRNRRIVKYNPKTHYGDVKITPQWHQWLRYVRHEPPSIEEQQRDLIRQAQIKKLAQIADEKWAAKPSFLDRPKTQQPAPATRTSDKTVHPAETSDSKSQGPPGVANQIKGQEEIQQETGQSRKTKGLATNVPTGPGEKWQPEAWTPDASRR</sequence>
<gene>
    <name evidence="3" type="ORF">TCE0_018r05300</name>
</gene>
<feature type="compositionally biased region" description="Basic and acidic residues" evidence="2">
    <location>
        <begin position="103"/>
        <end position="113"/>
    </location>
</feature>
<proteinExistence type="inferred from homology"/>